<keyword evidence="8" id="KW-0285">Flavoprotein</keyword>
<comment type="catalytic activity">
    <reaction evidence="5">
        <text>a (2S)-2-hydroxycarboxylate + O2 = a 2-oxocarboxylate + H2O2</text>
        <dbReference type="Rhea" id="RHEA:16789"/>
        <dbReference type="ChEBI" id="CHEBI:15379"/>
        <dbReference type="ChEBI" id="CHEBI:16240"/>
        <dbReference type="ChEBI" id="CHEBI:35179"/>
        <dbReference type="ChEBI" id="CHEBI:58123"/>
        <dbReference type="EC" id="1.1.3.15"/>
    </reaction>
    <physiologicalReaction direction="left-to-right" evidence="5">
        <dbReference type="Rhea" id="RHEA:16790"/>
    </physiologicalReaction>
</comment>
<proteinExistence type="inferred from homology"/>
<sequence length="383" mass="41958">MYTPVCIQDFETHAFKVLPKGTLDYYKSGAGQQLTLANNRTAFSKLRIRPRCLRNVRTRSLSTTVMGTKAALPFGIAPTAMQKLAHPDGELASARAAEKMGTIFILSTISTTSIEDVAAAAPNATKWFQLYIYKDREVTANLVKRAEISGFKAIVVTVDSPMFGIRRDDVRNNFKMPPHITLANFVGEKATSVSKRQSGSGIGNYVASLFDASLEWEDIRSLKKLTTLPIMVKGILTKEDALKAVEIGVSAIVVSNHGGRQIDSVPASIEVLPEIVKAVGSKVEIYFDGGVREAVDVFKALALGAKMVSLYLVSNYCKVFFISQVFMGRPILWGLAYNGEEGVTKVLKVLKSELENVMTIAGCRSISDIKPDMVVHESYYSRL</sequence>
<dbReference type="InterPro" id="IPR012133">
    <property type="entry name" value="Alpha-hydoxy_acid_DH_FMN"/>
</dbReference>
<dbReference type="SUPFAM" id="SSF51395">
    <property type="entry name" value="FMN-linked oxidoreductases"/>
    <property type="match status" value="1"/>
</dbReference>
<keyword evidence="11" id="KW-1185">Reference proteome</keyword>
<feature type="binding site" evidence="8">
    <location>
        <position position="107"/>
    </location>
    <ligand>
        <name>FMN</name>
        <dbReference type="ChEBI" id="CHEBI:58210"/>
    </ligand>
</feature>
<comment type="caution">
    <text evidence="10">The sequence shown here is derived from an EMBL/GenBank/DDBJ whole genome shotgun (WGS) entry which is preliminary data.</text>
</comment>
<dbReference type="Gene3D" id="3.20.20.70">
    <property type="entry name" value="Aldolase class I"/>
    <property type="match status" value="1"/>
</dbReference>
<evidence type="ECO:0000313" key="10">
    <source>
        <dbReference type="EMBL" id="KAK5646049.1"/>
    </source>
</evidence>
<feature type="active site" description="Proton acceptor" evidence="7">
    <location>
        <position position="257"/>
    </location>
</feature>
<feature type="binding site" evidence="8">
    <location>
        <position position="233"/>
    </location>
    <ligand>
        <name>FMN</name>
        <dbReference type="ChEBI" id="CHEBI:58210"/>
    </ligand>
</feature>
<evidence type="ECO:0000256" key="2">
    <source>
        <dbReference type="ARBA" id="ARBA00013087"/>
    </source>
</evidence>
<evidence type="ECO:0000256" key="6">
    <source>
        <dbReference type="ARBA" id="ARBA00029327"/>
    </source>
</evidence>
<comment type="cofactor">
    <cofactor evidence="1">
        <name>FMN</name>
        <dbReference type="ChEBI" id="CHEBI:58210"/>
    </cofactor>
</comment>
<dbReference type="EC" id="1.1.3.15" evidence="2"/>
<evidence type="ECO:0000256" key="7">
    <source>
        <dbReference type="PIRSR" id="PIRSR000138-1"/>
    </source>
</evidence>
<feature type="domain" description="FMN hydroxy acid dehydrogenase" evidence="9">
    <location>
        <begin position="1"/>
        <end position="379"/>
    </location>
</feature>
<feature type="binding site" evidence="8">
    <location>
        <position position="260"/>
    </location>
    <ligand>
        <name>glyoxylate</name>
        <dbReference type="ChEBI" id="CHEBI:36655"/>
    </ligand>
</feature>
<evidence type="ECO:0000256" key="3">
    <source>
        <dbReference type="ARBA" id="ARBA00023002"/>
    </source>
</evidence>
<comment type="catalytic activity">
    <reaction evidence="6">
        <text>2-hydroxyoctanoate + O2 = 2-oxooctanoate + H2O2</text>
        <dbReference type="Rhea" id="RHEA:67940"/>
        <dbReference type="ChEBI" id="CHEBI:15379"/>
        <dbReference type="ChEBI" id="CHEBI:16240"/>
        <dbReference type="ChEBI" id="CHEBI:133514"/>
        <dbReference type="ChEBI" id="CHEBI:176689"/>
    </reaction>
    <physiologicalReaction direction="left-to-right" evidence="6">
        <dbReference type="Rhea" id="RHEA:67941"/>
    </physiologicalReaction>
</comment>
<comment type="similarity">
    <text evidence="4">Belongs to the FMN-dependent alpha-hydroxy acid dehydrogenase family.</text>
</comment>
<dbReference type="EMBL" id="JAVRBK010000003">
    <property type="protein sequence ID" value="KAK5646049.1"/>
    <property type="molecule type" value="Genomic_DNA"/>
</dbReference>
<protein>
    <recommendedName>
        <fullName evidence="2">(S)-2-hydroxy-acid oxidase</fullName>
        <ecNumber evidence="2">1.1.3.15</ecNumber>
    </recommendedName>
</protein>
<evidence type="ECO:0000313" key="11">
    <source>
        <dbReference type="Proteomes" id="UP001329430"/>
    </source>
</evidence>
<dbReference type="CDD" id="cd02809">
    <property type="entry name" value="alpha_hydroxyacid_oxid_FMN"/>
    <property type="match status" value="1"/>
</dbReference>
<dbReference type="Pfam" id="PF01070">
    <property type="entry name" value="FMN_dh"/>
    <property type="match status" value="2"/>
</dbReference>
<feature type="binding site" evidence="8">
    <location>
        <position position="25"/>
    </location>
    <ligand>
        <name>glyoxylate</name>
        <dbReference type="ChEBI" id="CHEBI:36655"/>
    </ligand>
</feature>
<dbReference type="GO" id="GO:0005782">
    <property type="term" value="C:peroxisomal matrix"/>
    <property type="evidence" value="ECO:0007669"/>
    <property type="project" value="TreeGrafter"/>
</dbReference>
<dbReference type="GO" id="GO:0001561">
    <property type="term" value="P:fatty acid alpha-oxidation"/>
    <property type="evidence" value="ECO:0007669"/>
    <property type="project" value="TreeGrafter"/>
</dbReference>
<feature type="binding site" evidence="8">
    <location>
        <position position="157"/>
    </location>
    <ligand>
        <name>FMN</name>
        <dbReference type="ChEBI" id="CHEBI:58210"/>
    </ligand>
</feature>
<keyword evidence="8" id="KW-0288">FMN</keyword>
<accession>A0AAN7VL39</accession>
<dbReference type="PROSITE" id="PS00557">
    <property type="entry name" value="FMN_HYDROXY_ACID_DH_1"/>
    <property type="match status" value="1"/>
</dbReference>
<dbReference type="PANTHER" id="PTHR10578">
    <property type="entry name" value="S -2-HYDROXY-ACID OXIDASE-RELATED"/>
    <property type="match status" value="1"/>
</dbReference>
<evidence type="ECO:0000259" key="9">
    <source>
        <dbReference type="PROSITE" id="PS51349"/>
    </source>
</evidence>
<evidence type="ECO:0000256" key="5">
    <source>
        <dbReference type="ARBA" id="ARBA00029325"/>
    </source>
</evidence>
<dbReference type="InterPro" id="IPR000262">
    <property type="entry name" value="FMN-dep_DH"/>
</dbReference>
<feature type="binding site" evidence="8">
    <location>
        <position position="257"/>
    </location>
    <ligand>
        <name>glyoxylate</name>
        <dbReference type="ChEBI" id="CHEBI:36655"/>
    </ligand>
</feature>
<feature type="binding site" evidence="8">
    <location>
        <position position="166"/>
    </location>
    <ligand>
        <name>glyoxylate</name>
        <dbReference type="ChEBI" id="CHEBI:36655"/>
    </ligand>
</feature>
<feature type="binding site" evidence="8">
    <location>
        <begin position="78"/>
        <end position="80"/>
    </location>
    <ligand>
        <name>FMN</name>
        <dbReference type="ChEBI" id="CHEBI:58210"/>
    </ligand>
</feature>
<feature type="binding site" evidence="8">
    <location>
        <position position="131"/>
    </location>
    <ligand>
        <name>glyoxylate</name>
        <dbReference type="ChEBI" id="CHEBI:36655"/>
    </ligand>
</feature>
<dbReference type="InterPro" id="IPR037396">
    <property type="entry name" value="FMN_HAD"/>
</dbReference>
<feature type="binding site" evidence="8">
    <location>
        <begin position="288"/>
        <end position="292"/>
    </location>
    <ligand>
        <name>FMN</name>
        <dbReference type="ChEBI" id="CHEBI:58210"/>
    </ligand>
</feature>
<dbReference type="Proteomes" id="UP001329430">
    <property type="component" value="Chromosome 3"/>
</dbReference>
<dbReference type="FunFam" id="3.20.20.70:FF:000056">
    <property type="entry name" value="hydroxyacid oxidase 2"/>
    <property type="match status" value="1"/>
</dbReference>
<feature type="binding site" evidence="8">
    <location>
        <position position="255"/>
    </location>
    <ligand>
        <name>FMN</name>
        <dbReference type="ChEBI" id="CHEBI:58210"/>
    </ligand>
</feature>
<dbReference type="InterPro" id="IPR008259">
    <property type="entry name" value="FMN_hydac_DH_AS"/>
</dbReference>
<feature type="binding site" evidence="8">
    <location>
        <position position="129"/>
    </location>
    <ligand>
        <name>FMN</name>
        <dbReference type="ChEBI" id="CHEBI:58210"/>
    </ligand>
</feature>
<reference evidence="10 11" key="1">
    <citation type="journal article" date="2024" name="Insects">
        <title>An Improved Chromosome-Level Genome Assembly of the Firefly Pyrocoelia pectoralis.</title>
        <authorList>
            <person name="Fu X."/>
            <person name="Meyer-Rochow V.B."/>
            <person name="Ballantyne L."/>
            <person name="Zhu X."/>
        </authorList>
    </citation>
    <scope>NUCLEOTIDE SEQUENCE [LARGE SCALE GENOMIC DNA]</scope>
    <source>
        <strain evidence="10">XCY_ONT2</strain>
    </source>
</reference>
<evidence type="ECO:0000256" key="8">
    <source>
        <dbReference type="PIRSR" id="PIRSR000138-2"/>
    </source>
</evidence>
<dbReference type="GO" id="GO:0003973">
    <property type="term" value="F:(S)-2-hydroxy-acid oxidase activity"/>
    <property type="evidence" value="ECO:0007669"/>
    <property type="project" value="UniProtKB-EC"/>
</dbReference>
<dbReference type="GO" id="GO:0010181">
    <property type="term" value="F:FMN binding"/>
    <property type="evidence" value="ECO:0007669"/>
    <property type="project" value="InterPro"/>
</dbReference>
<feature type="binding site" evidence="8">
    <location>
        <begin position="328"/>
        <end position="329"/>
    </location>
    <ligand>
        <name>FMN</name>
        <dbReference type="ChEBI" id="CHEBI:58210"/>
    </ligand>
</feature>
<dbReference type="InterPro" id="IPR013785">
    <property type="entry name" value="Aldolase_TIM"/>
</dbReference>
<organism evidence="10 11">
    <name type="scientific">Pyrocoelia pectoralis</name>
    <dbReference type="NCBI Taxonomy" id="417401"/>
    <lineage>
        <taxon>Eukaryota</taxon>
        <taxon>Metazoa</taxon>
        <taxon>Ecdysozoa</taxon>
        <taxon>Arthropoda</taxon>
        <taxon>Hexapoda</taxon>
        <taxon>Insecta</taxon>
        <taxon>Pterygota</taxon>
        <taxon>Neoptera</taxon>
        <taxon>Endopterygota</taxon>
        <taxon>Coleoptera</taxon>
        <taxon>Polyphaga</taxon>
        <taxon>Elateriformia</taxon>
        <taxon>Elateroidea</taxon>
        <taxon>Lampyridae</taxon>
        <taxon>Lampyrinae</taxon>
        <taxon>Pyrocoelia</taxon>
    </lineage>
</organism>
<gene>
    <name evidence="10" type="ORF">RI129_004513</name>
</gene>
<name>A0AAN7VL39_9COLE</name>
<evidence type="ECO:0000256" key="1">
    <source>
        <dbReference type="ARBA" id="ARBA00001917"/>
    </source>
</evidence>
<keyword evidence="3" id="KW-0560">Oxidoreductase</keyword>
<dbReference type="PROSITE" id="PS51349">
    <property type="entry name" value="FMN_HYDROXY_ACID_DH_2"/>
    <property type="match status" value="1"/>
</dbReference>
<evidence type="ECO:0000256" key="4">
    <source>
        <dbReference type="ARBA" id="ARBA00024042"/>
    </source>
</evidence>
<dbReference type="AlphaFoldDB" id="A0AAN7VL39"/>
<dbReference type="PANTHER" id="PTHR10578:SF149">
    <property type="entry name" value="2-HYDROXYACID OXIDASE 2"/>
    <property type="match status" value="1"/>
</dbReference>
<dbReference type="PIRSF" id="PIRSF000138">
    <property type="entry name" value="Al-hdrx_acd_dh"/>
    <property type="match status" value="1"/>
</dbReference>